<evidence type="ECO:0000313" key="1">
    <source>
        <dbReference type="EMBL" id="MBO8472177.1"/>
    </source>
</evidence>
<organism evidence="1 2">
    <name type="scientific">Candidatus Merdivivens pullicola</name>
    <dbReference type="NCBI Taxonomy" id="2840872"/>
    <lineage>
        <taxon>Bacteria</taxon>
        <taxon>Pseudomonadati</taxon>
        <taxon>Bacteroidota</taxon>
        <taxon>Bacteroidia</taxon>
        <taxon>Bacteroidales</taxon>
        <taxon>Muribaculaceae</taxon>
        <taxon>Muribaculaceae incertae sedis</taxon>
        <taxon>Candidatus Merdivivens</taxon>
    </lineage>
</organism>
<comment type="caution">
    <text evidence="1">The sequence shown here is derived from an EMBL/GenBank/DDBJ whole genome shotgun (WGS) entry which is preliminary data.</text>
</comment>
<accession>A0A9D9IG20</accession>
<sequence length="190" mass="21737">MHEIESHPFTPFLPVNARILVLGSFPPKKERWSMDFYYPNFNNDMWRIFGLVFFRDKDHFISPDRKRFDKDSIMSFCHEAGIALYDAAYRVIRMKDNASDKFLEVIEPSPIPDILSTLPRCNAIAATGQKAAETVSAIYGCTVPAVGNSTAISFGDRQFMLHRLPSSSRAYPMKLEEKAVVYSKFLEEIL</sequence>
<dbReference type="Proteomes" id="UP000823604">
    <property type="component" value="Unassembled WGS sequence"/>
</dbReference>
<dbReference type="CDD" id="cd10032">
    <property type="entry name" value="UDG-F6_HDG"/>
    <property type="match status" value="1"/>
</dbReference>
<name>A0A9D9IG20_9BACT</name>
<evidence type="ECO:0000313" key="2">
    <source>
        <dbReference type="Proteomes" id="UP000823604"/>
    </source>
</evidence>
<dbReference type="SUPFAM" id="SSF52141">
    <property type="entry name" value="Uracil-DNA glycosylase-like"/>
    <property type="match status" value="1"/>
</dbReference>
<dbReference type="InterPro" id="IPR036895">
    <property type="entry name" value="Uracil-DNA_glycosylase-like_sf"/>
</dbReference>
<dbReference type="EMBL" id="JADIMA010000008">
    <property type="protein sequence ID" value="MBO8472177.1"/>
    <property type="molecule type" value="Genomic_DNA"/>
</dbReference>
<dbReference type="AlphaFoldDB" id="A0A9D9IG20"/>
<proteinExistence type="predicted"/>
<reference evidence="1" key="2">
    <citation type="journal article" date="2021" name="PeerJ">
        <title>Extensive microbial diversity within the chicken gut microbiome revealed by metagenomics and culture.</title>
        <authorList>
            <person name="Gilroy R."/>
            <person name="Ravi A."/>
            <person name="Getino M."/>
            <person name="Pursley I."/>
            <person name="Horton D.L."/>
            <person name="Alikhan N.F."/>
            <person name="Baker D."/>
            <person name="Gharbi K."/>
            <person name="Hall N."/>
            <person name="Watson M."/>
            <person name="Adriaenssens E.M."/>
            <person name="Foster-Nyarko E."/>
            <person name="Jarju S."/>
            <person name="Secka A."/>
            <person name="Antonio M."/>
            <person name="Oren A."/>
            <person name="Chaudhuri R.R."/>
            <person name="La Ragione R."/>
            <person name="Hildebrand F."/>
            <person name="Pallen M.J."/>
        </authorList>
    </citation>
    <scope>NUCLEOTIDE SEQUENCE</scope>
    <source>
        <strain evidence="1">B1-8020</strain>
    </source>
</reference>
<gene>
    <name evidence="1" type="ORF">IAB81_00905</name>
</gene>
<protein>
    <submittedName>
        <fullName evidence="1">Uracil-DNA glycosylase family protein</fullName>
    </submittedName>
</protein>
<reference evidence="1" key="1">
    <citation type="submission" date="2020-10" db="EMBL/GenBank/DDBJ databases">
        <authorList>
            <person name="Gilroy R."/>
        </authorList>
    </citation>
    <scope>NUCLEOTIDE SEQUENCE</scope>
    <source>
        <strain evidence="1">B1-8020</strain>
    </source>
</reference>
<dbReference type="Gene3D" id="3.40.470.10">
    <property type="entry name" value="Uracil-DNA glycosylase-like domain"/>
    <property type="match status" value="1"/>
</dbReference>